<dbReference type="InterPro" id="IPR041588">
    <property type="entry name" value="Integrase_H2C2"/>
</dbReference>
<evidence type="ECO:0000256" key="1">
    <source>
        <dbReference type="ARBA" id="ARBA00012493"/>
    </source>
</evidence>
<feature type="domain" description="Integrase zinc-binding" evidence="2">
    <location>
        <begin position="26"/>
        <end position="76"/>
    </location>
</feature>
<proteinExistence type="predicted"/>
<dbReference type="GO" id="GO:0003964">
    <property type="term" value="F:RNA-directed DNA polymerase activity"/>
    <property type="evidence" value="ECO:0007669"/>
    <property type="project" value="UniProtKB-EC"/>
</dbReference>
<dbReference type="Pfam" id="PF17921">
    <property type="entry name" value="Integrase_H2C2"/>
    <property type="match status" value="1"/>
</dbReference>
<comment type="caution">
    <text evidence="3">The sequence shown here is derived from an EMBL/GenBank/DDBJ whole genome shotgun (WGS) entry which is preliminary data.</text>
</comment>
<organism evidence="3 4">
    <name type="scientific">Parnassius apollo</name>
    <name type="common">Apollo butterfly</name>
    <name type="synonym">Papilio apollo</name>
    <dbReference type="NCBI Taxonomy" id="110799"/>
    <lineage>
        <taxon>Eukaryota</taxon>
        <taxon>Metazoa</taxon>
        <taxon>Ecdysozoa</taxon>
        <taxon>Arthropoda</taxon>
        <taxon>Hexapoda</taxon>
        <taxon>Insecta</taxon>
        <taxon>Pterygota</taxon>
        <taxon>Neoptera</taxon>
        <taxon>Endopterygota</taxon>
        <taxon>Lepidoptera</taxon>
        <taxon>Glossata</taxon>
        <taxon>Ditrysia</taxon>
        <taxon>Papilionoidea</taxon>
        <taxon>Papilionidae</taxon>
        <taxon>Parnassiinae</taxon>
        <taxon>Parnassini</taxon>
        <taxon>Parnassius</taxon>
        <taxon>Parnassius</taxon>
    </lineage>
</organism>
<evidence type="ECO:0000313" key="3">
    <source>
        <dbReference type="EMBL" id="CAG4952447.1"/>
    </source>
</evidence>
<dbReference type="EMBL" id="CAJQZP010000287">
    <property type="protein sequence ID" value="CAG4952447.1"/>
    <property type="molecule type" value="Genomic_DNA"/>
</dbReference>
<evidence type="ECO:0000313" key="4">
    <source>
        <dbReference type="Proteomes" id="UP000691718"/>
    </source>
</evidence>
<dbReference type="AlphaFoldDB" id="A0A8S3WDB5"/>
<protein>
    <recommendedName>
        <fullName evidence="1">RNA-directed DNA polymerase</fullName>
        <ecNumber evidence="1">2.7.7.49</ecNumber>
    </recommendedName>
</protein>
<keyword evidence="4" id="KW-1185">Reference proteome</keyword>
<dbReference type="PANTHER" id="PTHR37984:SF5">
    <property type="entry name" value="PROTEIN NYNRIN-LIKE"/>
    <property type="match status" value="1"/>
</dbReference>
<reference evidence="3" key="1">
    <citation type="submission" date="2021-04" db="EMBL/GenBank/DDBJ databases">
        <authorList>
            <person name="Tunstrom K."/>
        </authorList>
    </citation>
    <scope>NUCLEOTIDE SEQUENCE</scope>
</reference>
<dbReference type="InterPro" id="IPR050951">
    <property type="entry name" value="Retrovirus_Pol_polyprotein"/>
</dbReference>
<sequence length="92" mass="10660">MDVDPTVDVDMDLVVDLPVDVDMAVLREQMLERVHEGHLGIDRCKRRVREVMFWTGMSAEVERVARRCKACALHAPRPRRQPLLQHHVPDLP</sequence>
<name>A0A8S3WDB5_PARAO</name>
<gene>
    <name evidence="3" type="ORF">PAPOLLO_LOCUS4607</name>
</gene>
<dbReference type="EC" id="2.7.7.49" evidence="1"/>
<dbReference type="PANTHER" id="PTHR37984">
    <property type="entry name" value="PROTEIN CBG26694"/>
    <property type="match status" value="1"/>
</dbReference>
<evidence type="ECO:0000259" key="2">
    <source>
        <dbReference type="Pfam" id="PF17921"/>
    </source>
</evidence>
<dbReference type="OrthoDB" id="2286242at2759"/>
<accession>A0A8S3WDB5</accession>
<dbReference type="Proteomes" id="UP000691718">
    <property type="component" value="Unassembled WGS sequence"/>
</dbReference>